<feature type="repeat" description="RCC1" evidence="1">
    <location>
        <begin position="347"/>
        <end position="399"/>
    </location>
</feature>
<dbReference type="InterPro" id="IPR053035">
    <property type="entry name" value="Mitochondrial_GEF_domain"/>
</dbReference>
<dbReference type="KEGG" id="spu:115924740"/>
<dbReference type="EnsemblMetazoa" id="XM_030987526">
    <property type="protein sequence ID" value="XP_030843386"/>
    <property type="gene ID" value="LOC115924740"/>
</dbReference>
<feature type="transmembrane region" description="Helical" evidence="2">
    <location>
        <begin position="109"/>
        <end position="127"/>
    </location>
</feature>
<feature type="repeat" description="RCC1" evidence="1">
    <location>
        <begin position="174"/>
        <end position="237"/>
    </location>
</feature>
<dbReference type="Pfam" id="PF13540">
    <property type="entry name" value="RCC1_2"/>
    <property type="match status" value="2"/>
</dbReference>
<keyword evidence="2" id="KW-0472">Membrane</keyword>
<dbReference type="Gene3D" id="2.130.10.30">
    <property type="entry name" value="Regulator of chromosome condensation 1/beta-lactamase-inhibitor protein II"/>
    <property type="match status" value="2"/>
</dbReference>
<evidence type="ECO:0000256" key="2">
    <source>
        <dbReference type="SAM" id="Phobius"/>
    </source>
</evidence>
<sequence>MSLAQVYPPLLQRASYSCFVLPRATCCLPSLHAKSASQLQHHSPLATSSSTCRDSLNTQSGQSRTYYATHVRGQDQEYDFPKSMGKNETGKYVDLVQMVGKHRKRYTSVYVWGFTYTGALGVPSYFFPSQRKNPIRKPKKFQPIPYKLKFDEKITTAACGYGFSLIGSHTQDTSKVWGMGINTNSQIGYHPKAMTSVEGMHTIISPTEINLPLTKPRKTRVSQVSCGRSHSLILTDEEGVYSLGNNSHGQCGRPIIPLEDYSSNKIIHKIGGIEGKIKQISCGHDHSLFLTEDGHVYSCGWGADGQTGLGHFEDTSTPTRLEGDIKDEHITQITTLADCCLAISDKGELFGWGNSEYNQLKCVTEDTQVYTPTHLPFKGIGKITSAATGGTICALTNESGEVWVWGYGFLGRGPKLTDTAVPECIDMTLFGKSRRRTDIAVTKVWCGHHYFAAVTNNGDLYTWGTNGSGCLGLGQLHSQYFPLKVSLPGQVTHIACGVDHTIALVTKDI</sequence>
<organism evidence="3 4">
    <name type="scientific">Strongylocentrotus purpuratus</name>
    <name type="common">Purple sea urchin</name>
    <dbReference type="NCBI Taxonomy" id="7668"/>
    <lineage>
        <taxon>Eukaryota</taxon>
        <taxon>Metazoa</taxon>
        <taxon>Echinodermata</taxon>
        <taxon>Eleutherozoa</taxon>
        <taxon>Echinozoa</taxon>
        <taxon>Echinoidea</taxon>
        <taxon>Euechinoidea</taxon>
        <taxon>Echinacea</taxon>
        <taxon>Camarodonta</taxon>
        <taxon>Echinidea</taxon>
        <taxon>Strongylocentrotidae</taxon>
        <taxon>Strongylocentrotus</taxon>
    </lineage>
</organism>
<dbReference type="PANTHER" id="PTHR46337:SF1">
    <property type="entry name" value="RCC1-LIKE G EXCHANGING FACTOR-LIKE PROTEIN"/>
    <property type="match status" value="1"/>
</dbReference>
<accession>A0A7M7P0K9</accession>
<dbReference type="Proteomes" id="UP000007110">
    <property type="component" value="Unassembled WGS sequence"/>
</dbReference>
<evidence type="ECO:0000256" key="1">
    <source>
        <dbReference type="PROSITE-ProRule" id="PRU00235"/>
    </source>
</evidence>
<dbReference type="PRINTS" id="PR00633">
    <property type="entry name" value="RCCNDNSATION"/>
</dbReference>
<reference evidence="3" key="2">
    <citation type="submission" date="2021-01" db="UniProtKB">
        <authorList>
            <consortium name="EnsemblMetazoa"/>
        </authorList>
    </citation>
    <scope>IDENTIFICATION</scope>
</reference>
<dbReference type="OrthoDB" id="70707at2759"/>
<dbReference type="GO" id="GO:0005085">
    <property type="term" value="F:guanyl-nucleotide exchange factor activity"/>
    <property type="evidence" value="ECO:0000318"/>
    <property type="project" value="GO_Central"/>
</dbReference>
<keyword evidence="2" id="KW-1133">Transmembrane helix</keyword>
<dbReference type="GeneID" id="115924740"/>
<dbReference type="InterPro" id="IPR009091">
    <property type="entry name" value="RCC1/BLIP-II"/>
</dbReference>
<feature type="repeat" description="RCC1" evidence="1">
    <location>
        <begin position="458"/>
        <end position="507"/>
    </location>
</feature>
<keyword evidence="4" id="KW-1185">Reference proteome</keyword>
<dbReference type="OMA" id="GSFCMAL"/>
<name>A0A7M7P0K9_STRPU</name>
<dbReference type="RefSeq" id="XP_030843386.1">
    <property type="nucleotide sequence ID" value="XM_030987526.1"/>
</dbReference>
<dbReference type="InterPro" id="IPR000408">
    <property type="entry name" value="Reg_chr_condens"/>
</dbReference>
<keyword evidence="2" id="KW-0812">Transmembrane</keyword>
<proteinExistence type="predicted"/>
<dbReference type="GO" id="GO:0005743">
    <property type="term" value="C:mitochondrial inner membrane"/>
    <property type="evidence" value="ECO:0000318"/>
    <property type="project" value="GO_Central"/>
</dbReference>
<feature type="repeat" description="RCC1" evidence="1">
    <location>
        <begin position="238"/>
        <end position="293"/>
    </location>
</feature>
<reference evidence="4" key="1">
    <citation type="submission" date="2015-02" db="EMBL/GenBank/DDBJ databases">
        <title>Genome sequencing for Strongylocentrotus purpuratus.</title>
        <authorList>
            <person name="Murali S."/>
            <person name="Liu Y."/>
            <person name="Vee V."/>
            <person name="English A."/>
            <person name="Wang M."/>
            <person name="Skinner E."/>
            <person name="Han Y."/>
            <person name="Muzny D.M."/>
            <person name="Worley K.C."/>
            <person name="Gibbs R.A."/>
        </authorList>
    </citation>
    <scope>NUCLEOTIDE SEQUENCE</scope>
</reference>
<dbReference type="PROSITE" id="PS50012">
    <property type="entry name" value="RCC1_3"/>
    <property type="match status" value="5"/>
</dbReference>
<dbReference type="InParanoid" id="A0A7M7P0K9"/>
<dbReference type="PROSITE" id="PS00626">
    <property type="entry name" value="RCC1_2"/>
    <property type="match status" value="2"/>
</dbReference>
<feature type="repeat" description="RCC1" evidence="1">
    <location>
        <begin position="294"/>
        <end position="346"/>
    </location>
</feature>
<dbReference type="SUPFAM" id="SSF50985">
    <property type="entry name" value="RCC1/BLIP-II"/>
    <property type="match status" value="1"/>
</dbReference>
<dbReference type="Pfam" id="PF00415">
    <property type="entry name" value="RCC1"/>
    <property type="match status" value="3"/>
</dbReference>
<dbReference type="AlphaFoldDB" id="A0A7M7P0K9"/>
<evidence type="ECO:0000313" key="4">
    <source>
        <dbReference type="Proteomes" id="UP000007110"/>
    </source>
</evidence>
<protein>
    <submittedName>
        <fullName evidence="3">Uncharacterized protein</fullName>
    </submittedName>
</protein>
<dbReference type="GO" id="GO:0019843">
    <property type="term" value="F:rRNA binding"/>
    <property type="evidence" value="ECO:0000318"/>
    <property type="project" value="GO_Central"/>
</dbReference>
<evidence type="ECO:0000313" key="3">
    <source>
        <dbReference type="EnsemblMetazoa" id="XP_030843386"/>
    </source>
</evidence>
<dbReference type="PANTHER" id="PTHR46337">
    <property type="entry name" value="RCC1-LIKE G EXCHANGING FACTOR-LIKE PROTEIN"/>
    <property type="match status" value="1"/>
</dbReference>